<dbReference type="EC" id="2.7.1.-" evidence="4"/>
<accession>A0A0D2M2I5</accession>
<dbReference type="PANTHER" id="PTHR24346">
    <property type="entry name" value="MAP/MICROTUBULE AFFINITY-REGULATING KINASE"/>
    <property type="match status" value="1"/>
</dbReference>
<keyword evidence="2" id="KW-0067">ATP-binding</keyword>
<keyword evidence="5" id="KW-1185">Reference proteome</keyword>
<dbReference type="Gene3D" id="1.10.510.10">
    <property type="entry name" value="Transferase(Phosphotransferase) domain 1"/>
    <property type="match status" value="1"/>
</dbReference>
<dbReference type="PANTHER" id="PTHR24346:SF92">
    <property type="entry name" value="SNF1-RELATED PROTEIN KINASE 2.6"/>
    <property type="match status" value="1"/>
</dbReference>
<dbReference type="EMBL" id="KK103436">
    <property type="protein sequence ID" value="KIY95581.1"/>
    <property type="molecule type" value="Genomic_DNA"/>
</dbReference>
<organism evidence="4 5">
    <name type="scientific">Monoraphidium neglectum</name>
    <dbReference type="NCBI Taxonomy" id="145388"/>
    <lineage>
        <taxon>Eukaryota</taxon>
        <taxon>Viridiplantae</taxon>
        <taxon>Chlorophyta</taxon>
        <taxon>core chlorophytes</taxon>
        <taxon>Chlorophyceae</taxon>
        <taxon>CS clade</taxon>
        <taxon>Sphaeropleales</taxon>
        <taxon>Selenastraceae</taxon>
        <taxon>Monoraphidium</taxon>
    </lineage>
</organism>
<dbReference type="SUPFAM" id="SSF56112">
    <property type="entry name" value="Protein kinase-like (PK-like)"/>
    <property type="match status" value="1"/>
</dbReference>
<dbReference type="GO" id="GO:0035556">
    <property type="term" value="P:intracellular signal transduction"/>
    <property type="evidence" value="ECO:0007669"/>
    <property type="project" value="TreeGrafter"/>
</dbReference>
<dbReference type="KEGG" id="mng:MNEG_12382"/>
<keyword evidence="4" id="KW-0808">Transferase</keyword>
<dbReference type="AlphaFoldDB" id="A0A0D2M2I5"/>
<dbReference type="Proteomes" id="UP000054498">
    <property type="component" value="Unassembled WGS sequence"/>
</dbReference>
<evidence type="ECO:0000259" key="3">
    <source>
        <dbReference type="PROSITE" id="PS50011"/>
    </source>
</evidence>
<dbReference type="Pfam" id="PF00069">
    <property type="entry name" value="Pkinase"/>
    <property type="match status" value="1"/>
</dbReference>
<evidence type="ECO:0000313" key="4">
    <source>
        <dbReference type="EMBL" id="KIY95581.1"/>
    </source>
</evidence>
<dbReference type="GO" id="GO:0005737">
    <property type="term" value="C:cytoplasm"/>
    <property type="evidence" value="ECO:0007669"/>
    <property type="project" value="TreeGrafter"/>
</dbReference>
<dbReference type="GO" id="GO:0005524">
    <property type="term" value="F:ATP binding"/>
    <property type="evidence" value="ECO:0007669"/>
    <property type="project" value="UniProtKB-KW"/>
</dbReference>
<protein>
    <submittedName>
        <fullName evidence="4">Serine/threonine-protein kinase SRK2G</fullName>
        <ecNumber evidence="4">2.7.1.-</ecNumber>
    </submittedName>
</protein>
<proteinExistence type="predicted"/>
<dbReference type="RefSeq" id="XP_013894601.1">
    <property type="nucleotide sequence ID" value="XM_014039147.1"/>
</dbReference>
<dbReference type="STRING" id="145388.A0A0D2M2I5"/>
<sequence length="90" mass="10645">MEREYVGHYVESEILNHSKLRHPHVVGFREVFLSKHHVNIVMDYASGGSLFDYVQARKRLKESVARWFFQQLVFACDYCHRKPCTCEVGQ</sequence>
<feature type="domain" description="Protein kinase" evidence="3">
    <location>
        <begin position="1"/>
        <end position="90"/>
    </location>
</feature>
<evidence type="ECO:0000256" key="1">
    <source>
        <dbReference type="ARBA" id="ARBA00022741"/>
    </source>
</evidence>
<evidence type="ECO:0000313" key="5">
    <source>
        <dbReference type="Proteomes" id="UP000054498"/>
    </source>
</evidence>
<reference evidence="4 5" key="1">
    <citation type="journal article" date="2013" name="BMC Genomics">
        <title>Reconstruction of the lipid metabolism for the microalga Monoraphidium neglectum from its genome sequence reveals characteristics suitable for biofuel production.</title>
        <authorList>
            <person name="Bogen C."/>
            <person name="Al-Dilaimi A."/>
            <person name="Albersmeier A."/>
            <person name="Wichmann J."/>
            <person name="Grundmann M."/>
            <person name="Rupp O."/>
            <person name="Lauersen K.J."/>
            <person name="Blifernez-Klassen O."/>
            <person name="Kalinowski J."/>
            <person name="Goesmann A."/>
            <person name="Mussgnug J.H."/>
            <person name="Kruse O."/>
        </authorList>
    </citation>
    <scope>NUCLEOTIDE SEQUENCE [LARGE SCALE GENOMIC DNA]</scope>
    <source>
        <strain evidence="4 5">SAG 48.87</strain>
    </source>
</reference>
<dbReference type="PROSITE" id="PS50011">
    <property type="entry name" value="PROTEIN_KINASE_DOM"/>
    <property type="match status" value="1"/>
</dbReference>
<keyword evidence="1" id="KW-0547">Nucleotide-binding</keyword>
<name>A0A0D2M2I5_9CHLO</name>
<dbReference type="GeneID" id="25729739"/>
<dbReference type="InterPro" id="IPR011009">
    <property type="entry name" value="Kinase-like_dom_sf"/>
</dbReference>
<dbReference type="GO" id="GO:0004674">
    <property type="term" value="F:protein serine/threonine kinase activity"/>
    <property type="evidence" value="ECO:0007669"/>
    <property type="project" value="TreeGrafter"/>
</dbReference>
<evidence type="ECO:0000256" key="2">
    <source>
        <dbReference type="ARBA" id="ARBA00022840"/>
    </source>
</evidence>
<dbReference type="InterPro" id="IPR000719">
    <property type="entry name" value="Prot_kinase_dom"/>
</dbReference>
<gene>
    <name evidence="4" type="ORF">MNEG_12382</name>
</gene>
<keyword evidence="4" id="KW-0418">Kinase</keyword>
<dbReference type="OrthoDB" id="410920at2759"/>